<dbReference type="Pfam" id="PF02152">
    <property type="entry name" value="FolB"/>
    <property type="match status" value="1"/>
</dbReference>
<accession>A0A3S4Y183</accession>
<keyword evidence="3" id="KW-1185">Reference proteome</keyword>
<dbReference type="InterPro" id="IPR043133">
    <property type="entry name" value="GTP-CH-I_C/QueF"/>
</dbReference>
<proteinExistence type="predicted"/>
<evidence type="ECO:0000313" key="3">
    <source>
        <dbReference type="Proteomes" id="UP000287168"/>
    </source>
</evidence>
<dbReference type="Gene3D" id="3.30.1130.10">
    <property type="match status" value="1"/>
</dbReference>
<feature type="domain" description="Dihydroneopterin aldolase/epimerase" evidence="1">
    <location>
        <begin position="34"/>
        <end position="137"/>
    </location>
</feature>
<protein>
    <submittedName>
        <fullName evidence="2">Dihydroneopterin aldolase</fullName>
    </submittedName>
</protein>
<dbReference type="SUPFAM" id="SSF55620">
    <property type="entry name" value="Tetrahydrobiopterin biosynthesis enzymes-like"/>
    <property type="match status" value="1"/>
</dbReference>
<dbReference type="GO" id="GO:0006760">
    <property type="term" value="P:folic acid-containing compound metabolic process"/>
    <property type="evidence" value="ECO:0007669"/>
    <property type="project" value="InterPro"/>
</dbReference>
<sequence>MKRWWLTAASVIGGFRATWPFWTRRTFPLAEFLIEVSRQTVEIIIGLHEFERHAPQRVEISVQVLTTDLSGDAGNFMDYDAIVAHIRSYAGQRIATQEDLVLAIHSYVSGLAHVAKARVSSRKPDIFSDVDWVGLSYPARSLSG</sequence>
<dbReference type="Proteomes" id="UP000287168">
    <property type="component" value="Unassembled WGS sequence"/>
</dbReference>
<dbReference type="AlphaFoldDB" id="A0A3S4Y183"/>
<dbReference type="InterPro" id="IPR006157">
    <property type="entry name" value="FolB_dom"/>
</dbReference>
<evidence type="ECO:0000259" key="1">
    <source>
        <dbReference type="SMART" id="SM00905"/>
    </source>
</evidence>
<dbReference type="OrthoDB" id="7594733at2"/>
<comment type="caution">
    <text evidence="2">The sequence shown here is derived from an EMBL/GenBank/DDBJ whole genome shotgun (WGS) entry which is preliminary data.</text>
</comment>
<dbReference type="SMART" id="SM00905">
    <property type="entry name" value="FolB"/>
    <property type="match status" value="1"/>
</dbReference>
<name>A0A3S4Y183_9RHOB</name>
<evidence type="ECO:0000313" key="2">
    <source>
        <dbReference type="EMBL" id="RWY45502.1"/>
    </source>
</evidence>
<dbReference type="EMBL" id="SBLC01000001">
    <property type="protein sequence ID" value="RWY45502.1"/>
    <property type="molecule type" value="Genomic_DNA"/>
</dbReference>
<gene>
    <name evidence="2" type="ORF">EP867_00300</name>
</gene>
<reference evidence="2 3" key="1">
    <citation type="journal article" date="2015" name="Int. J. Syst. Evol. Microbiol.">
        <title>Gemmobacter intermedius sp. nov., isolated from a white stork (Ciconia ciconia).</title>
        <authorList>
            <person name="Kampfer P."/>
            <person name="Jerzak L."/>
            <person name="Wilharm G."/>
            <person name="Golke J."/>
            <person name="Busse H.J."/>
            <person name="Glaeser S.P."/>
        </authorList>
    </citation>
    <scope>NUCLEOTIDE SEQUENCE [LARGE SCALE GENOMIC DNA]</scope>
    <source>
        <strain evidence="2 3">119/4</strain>
    </source>
</reference>
<organism evidence="2 3">
    <name type="scientific">Falsigemmobacter intermedius</name>
    <dbReference type="NCBI Taxonomy" id="1553448"/>
    <lineage>
        <taxon>Bacteria</taxon>
        <taxon>Pseudomonadati</taxon>
        <taxon>Pseudomonadota</taxon>
        <taxon>Alphaproteobacteria</taxon>
        <taxon>Rhodobacterales</taxon>
        <taxon>Paracoccaceae</taxon>
        <taxon>Falsigemmobacter</taxon>
    </lineage>
</organism>
<dbReference type="GO" id="GO:0004150">
    <property type="term" value="F:dihydroneopterin aldolase activity"/>
    <property type="evidence" value="ECO:0007669"/>
    <property type="project" value="InterPro"/>
</dbReference>